<accession>A0A2D0MYS7</accession>
<name>A0A2D0MYS7_FLAN2</name>
<gene>
    <name evidence="1" type="ORF">CRP01_38060</name>
</gene>
<dbReference type="SUPFAM" id="SSF81901">
    <property type="entry name" value="HCP-like"/>
    <property type="match status" value="1"/>
</dbReference>
<dbReference type="Gene3D" id="1.25.40.10">
    <property type="entry name" value="Tetratricopeptide repeat domain"/>
    <property type="match status" value="1"/>
</dbReference>
<evidence type="ECO:0000313" key="2">
    <source>
        <dbReference type="Proteomes" id="UP000223913"/>
    </source>
</evidence>
<dbReference type="OrthoDB" id="667219at2"/>
<dbReference type="AlphaFoldDB" id="A0A2D0MYS7"/>
<organism evidence="1 2">
    <name type="scientific">Flavilitoribacter nigricans (strain ATCC 23147 / DSM 23189 / NBRC 102662 / NCIMB 1420 / SS-2)</name>
    <name type="common">Lewinella nigricans</name>
    <dbReference type="NCBI Taxonomy" id="1122177"/>
    <lineage>
        <taxon>Bacteria</taxon>
        <taxon>Pseudomonadati</taxon>
        <taxon>Bacteroidota</taxon>
        <taxon>Saprospiria</taxon>
        <taxon>Saprospirales</taxon>
        <taxon>Lewinellaceae</taxon>
        <taxon>Flavilitoribacter</taxon>
    </lineage>
</organism>
<sequence length="322" mass="38653">MKIVIATILMINSVFLFGQELETDTTWIESEAKSLFSEADELTSIVYYHLELDYLIENLDTLTEKGKIKKEVYLEQKEDLLRRALFNYEQMTSKYPTSSLYHKALNNRGIIEFEFKMYERAKKSFLEILNSDVDGKEEVRVGFGLMAEPYANYRNRAAEMLYEIEFAQGNYEEAKKILEESTKYKYYHWCGNAHEEKEFWLAYQRSKIESKLGNFEEARKLMIPHLFSQRIMKDQELAQYCLNLLFHIYTKEELIDEFKTGINNYYSRKIRPDSDYLDYFINFLGEELEVDIYMPENRDEEPNMIRDKVENQWIYYLIKSEN</sequence>
<comment type="caution">
    <text evidence="1">The sequence shown here is derived from an EMBL/GenBank/DDBJ whole genome shotgun (WGS) entry which is preliminary data.</text>
</comment>
<evidence type="ECO:0008006" key="3">
    <source>
        <dbReference type="Google" id="ProtNLM"/>
    </source>
</evidence>
<evidence type="ECO:0000313" key="1">
    <source>
        <dbReference type="EMBL" id="PHN01288.1"/>
    </source>
</evidence>
<reference evidence="1 2" key="1">
    <citation type="submission" date="2017-10" db="EMBL/GenBank/DDBJ databases">
        <title>The draft genome sequence of Lewinella nigricans NBRC 102662.</title>
        <authorList>
            <person name="Wang K."/>
        </authorList>
    </citation>
    <scope>NUCLEOTIDE SEQUENCE [LARGE SCALE GENOMIC DNA]</scope>
    <source>
        <strain evidence="1 2">NBRC 102662</strain>
    </source>
</reference>
<keyword evidence="2" id="KW-1185">Reference proteome</keyword>
<proteinExistence type="predicted"/>
<dbReference type="InterPro" id="IPR011990">
    <property type="entry name" value="TPR-like_helical_dom_sf"/>
</dbReference>
<dbReference type="EMBL" id="PDUD01000058">
    <property type="protein sequence ID" value="PHN01288.1"/>
    <property type="molecule type" value="Genomic_DNA"/>
</dbReference>
<protein>
    <recommendedName>
        <fullName evidence="3">Tetratricopeptide repeat protein</fullName>
    </recommendedName>
</protein>
<dbReference type="RefSeq" id="WP_099155345.1">
    <property type="nucleotide sequence ID" value="NZ_PDUD01000058.1"/>
</dbReference>
<dbReference type="Proteomes" id="UP000223913">
    <property type="component" value="Unassembled WGS sequence"/>
</dbReference>